<dbReference type="InterPro" id="IPR007327">
    <property type="entry name" value="TPD52"/>
</dbReference>
<gene>
    <name evidence="4" type="ORF">APTSU1_000257500</name>
</gene>
<name>A0ABQ0EKJ2_APOSI</name>
<evidence type="ECO:0000256" key="1">
    <source>
        <dbReference type="ARBA" id="ARBA00005702"/>
    </source>
</evidence>
<keyword evidence="2" id="KW-0175">Coiled coil</keyword>
<dbReference type="Proteomes" id="UP001623349">
    <property type="component" value="Unassembled WGS sequence"/>
</dbReference>
<evidence type="ECO:0000313" key="5">
    <source>
        <dbReference type="Proteomes" id="UP001623349"/>
    </source>
</evidence>
<dbReference type="PANTHER" id="PTHR19307">
    <property type="entry name" value="TUMOR PROTEIN D52"/>
    <property type="match status" value="1"/>
</dbReference>
<reference evidence="4 5" key="1">
    <citation type="submission" date="2024-08" db="EMBL/GenBank/DDBJ databases">
        <title>The draft genome of Apodemus speciosus.</title>
        <authorList>
            <person name="Nabeshima K."/>
            <person name="Suzuki S."/>
            <person name="Onuma M."/>
        </authorList>
    </citation>
    <scope>NUCLEOTIDE SEQUENCE [LARGE SCALE GENOMIC DNA]</scope>
    <source>
        <strain evidence="4">IB14-021</strain>
    </source>
</reference>
<accession>A0ABQ0EKJ2</accession>
<dbReference type="EMBL" id="BAAFST010000002">
    <property type="protein sequence ID" value="GAB1287345.1"/>
    <property type="molecule type" value="Genomic_DNA"/>
</dbReference>
<evidence type="ECO:0000256" key="3">
    <source>
        <dbReference type="SAM" id="MobiDB-lite"/>
    </source>
</evidence>
<organism evidence="4 5">
    <name type="scientific">Apodemus speciosus</name>
    <name type="common">Large Japanese field mouse</name>
    <dbReference type="NCBI Taxonomy" id="105296"/>
    <lineage>
        <taxon>Eukaryota</taxon>
        <taxon>Metazoa</taxon>
        <taxon>Chordata</taxon>
        <taxon>Craniata</taxon>
        <taxon>Vertebrata</taxon>
        <taxon>Euteleostomi</taxon>
        <taxon>Mammalia</taxon>
        <taxon>Eutheria</taxon>
        <taxon>Euarchontoglires</taxon>
        <taxon>Glires</taxon>
        <taxon>Rodentia</taxon>
        <taxon>Myomorpha</taxon>
        <taxon>Muroidea</taxon>
        <taxon>Muridae</taxon>
        <taxon>Murinae</taxon>
        <taxon>Apodemus</taxon>
    </lineage>
</organism>
<proteinExistence type="inferred from homology"/>
<keyword evidence="5" id="KW-1185">Reference proteome</keyword>
<evidence type="ECO:0000256" key="2">
    <source>
        <dbReference type="ARBA" id="ARBA00023054"/>
    </source>
</evidence>
<protein>
    <submittedName>
        <fullName evidence="4">Tumor protein D54</fullName>
    </submittedName>
</protein>
<comment type="similarity">
    <text evidence="1">Belongs to the TPD52 family.</text>
</comment>
<evidence type="ECO:0000313" key="4">
    <source>
        <dbReference type="EMBL" id="GAB1287345.1"/>
    </source>
</evidence>
<sequence>MDSASQDINLNSPNKGVLSDFMTDVPVDPGVVHRTPAVEGLTEVEEEELRAELAKTGFLCVETCESKVEEEIVTLRQVLAAKERHCGELKRRLGLSTLGELKQNLSRSWHDVQVSTAYVKTSEKLGEWNEKVTQSDLYKKTQETLSQAGQKTSAALSTMGSAISRKLGDMRAHPFSQSFSSSYSIRHSISMPVMRNSATFKSFEDRVGTIKPWMSWNSLCRPGWLRTQKSTCLCLPECCDYRRAPPPPDLSKVVGGRENGSDNLPSSPGSGDQTLPDHAPF</sequence>
<dbReference type="PANTHER" id="PTHR19307:SF13">
    <property type="entry name" value="TUMOR PROTEIN D54"/>
    <property type="match status" value="1"/>
</dbReference>
<feature type="compositionally biased region" description="Polar residues" evidence="3">
    <location>
        <begin position="261"/>
        <end position="273"/>
    </location>
</feature>
<feature type="region of interest" description="Disordered" evidence="3">
    <location>
        <begin position="244"/>
        <end position="281"/>
    </location>
</feature>
<comment type="caution">
    <text evidence="4">The sequence shown here is derived from an EMBL/GenBank/DDBJ whole genome shotgun (WGS) entry which is preliminary data.</text>
</comment>
<dbReference type="Pfam" id="PF04201">
    <property type="entry name" value="TPD52"/>
    <property type="match status" value="1"/>
</dbReference>